<dbReference type="PROSITE" id="PS50110">
    <property type="entry name" value="RESPONSE_REGULATORY"/>
    <property type="match status" value="1"/>
</dbReference>
<dbReference type="InterPro" id="IPR011006">
    <property type="entry name" value="CheY-like_superfamily"/>
</dbReference>
<dbReference type="CDD" id="cd01948">
    <property type="entry name" value="EAL"/>
    <property type="match status" value="1"/>
</dbReference>
<feature type="modified residue" description="4-aspartylphosphate" evidence="1">
    <location>
        <position position="99"/>
    </location>
</feature>
<feature type="domain" description="Response regulatory" evidence="2">
    <location>
        <begin position="48"/>
        <end position="169"/>
    </location>
</feature>
<sequence length="439" mass="48793">MFLGLLNSVLGKFPTNRRDESFVSSDVEWSEFPPQVIGRVVGEMYAPSVLVLEDQSFQRGALVKALQHLGVSDILQAGDSERAMTQISRAGGVDIVLCDLSNSAVNCLDFLTRAGESGMARAVALCSELTPELRRAVEEMTCLSGLQMLGVMSRPTQLYRLQEILSRYARRRLAPDVEPSAHSRLPGEDDVRRGLAQGEFKAWFQPKFELNTFTVAGAEALVRWQHPVRGLLLPRDFLAAVLAYDLVDEMLKQLLEQGMDVLNALRRSGQSLELAFNLHASQLARNDLIEHIEQLLKRHDFPGRTLLFEVAENGLLDVPRTTRDNLLRLRMMGCGLSIDDFGMGFSSLTLLCQLPFNQLKLDGQLVRCIDDPRTQAMVTSTVALARALNMNLVIEGVGSHVIRDGLVSMGCSFGQGFHLARPMEAERFLRWLQAPDSVN</sequence>
<dbReference type="Gene3D" id="3.40.50.2300">
    <property type="match status" value="1"/>
</dbReference>
<name>A0A7Y9W137_9PSED</name>
<evidence type="ECO:0000313" key="4">
    <source>
        <dbReference type="EMBL" id="NYH12239.1"/>
    </source>
</evidence>
<dbReference type="PANTHER" id="PTHR33121">
    <property type="entry name" value="CYCLIC DI-GMP PHOSPHODIESTERASE PDEF"/>
    <property type="match status" value="1"/>
</dbReference>
<dbReference type="EMBL" id="JACCAT010000001">
    <property type="protein sequence ID" value="NYH12239.1"/>
    <property type="molecule type" value="Genomic_DNA"/>
</dbReference>
<accession>A0A7Y9W137</accession>
<dbReference type="InterPro" id="IPR035919">
    <property type="entry name" value="EAL_sf"/>
</dbReference>
<proteinExistence type="predicted"/>
<dbReference type="PANTHER" id="PTHR33121:SF70">
    <property type="entry name" value="SIGNALING PROTEIN YKOW"/>
    <property type="match status" value="1"/>
</dbReference>
<evidence type="ECO:0000259" key="2">
    <source>
        <dbReference type="PROSITE" id="PS50110"/>
    </source>
</evidence>
<dbReference type="InterPro" id="IPR001633">
    <property type="entry name" value="EAL_dom"/>
</dbReference>
<organism evidence="4 5">
    <name type="scientific">Pseudomonas moraviensis</name>
    <dbReference type="NCBI Taxonomy" id="321662"/>
    <lineage>
        <taxon>Bacteria</taxon>
        <taxon>Pseudomonadati</taxon>
        <taxon>Pseudomonadota</taxon>
        <taxon>Gammaproteobacteria</taxon>
        <taxon>Pseudomonadales</taxon>
        <taxon>Pseudomonadaceae</taxon>
        <taxon>Pseudomonas</taxon>
    </lineage>
</organism>
<dbReference type="RefSeq" id="WP_373566208.1">
    <property type="nucleotide sequence ID" value="NZ_JACCAT010000001.1"/>
</dbReference>
<dbReference type="PROSITE" id="PS50883">
    <property type="entry name" value="EAL"/>
    <property type="match status" value="1"/>
</dbReference>
<feature type="domain" description="EAL" evidence="3">
    <location>
        <begin position="184"/>
        <end position="436"/>
    </location>
</feature>
<evidence type="ECO:0000259" key="3">
    <source>
        <dbReference type="PROSITE" id="PS50883"/>
    </source>
</evidence>
<protein>
    <submittedName>
        <fullName evidence="4">EAL domain-containing protein (Putative c-di-GMP-specific phosphodiesterase class I)/CheY-like chemotaxis protein</fullName>
    </submittedName>
</protein>
<dbReference type="GO" id="GO:0000160">
    <property type="term" value="P:phosphorelay signal transduction system"/>
    <property type="evidence" value="ECO:0007669"/>
    <property type="project" value="InterPro"/>
</dbReference>
<dbReference type="SMART" id="SM00052">
    <property type="entry name" value="EAL"/>
    <property type="match status" value="1"/>
</dbReference>
<gene>
    <name evidence="4" type="ORF">GGI52_005282</name>
</gene>
<evidence type="ECO:0000313" key="5">
    <source>
        <dbReference type="Proteomes" id="UP000553035"/>
    </source>
</evidence>
<dbReference type="InterPro" id="IPR001789">
    <property type="entry name" value="Sig_transdc_resp-reg_receiver"/>
</dbReference>
<dbReference type="Gene3D" id="3.20.20.450">
    <property type="entry name" value="EAL domain"/>
    <property type="match status" value="1"/>
</dbReference>
<dbReference type="InterPro" id="IPR050706">
    <property type="entry name" value="Cyclic-di-GMP_PDE-like"/>
</dbReference>
<dbReference type="SUPFAM" id="SSF52172">
    <property type="entry name" value="CheY-like"/>
    <property type="match status" value="1"/>
</dbReference>
<evidence type="ECO:0000256" key="1">
    <source>
        <dbReference type="PROSITE-ProRule" id="PRU00169"/>
    </source>
</evidence>
<dbReference type="GO" id="GO:0071111">
    <property type="term" value="F:cyclic-guanylate-specific phosphodiesterase activity"/>
    <property type="evidence" value="ECO:0007669"/>
    <property type="project" value="InterPro"/>
</dbReference>
<dbReference type="Proteomes" id="UP000553035">
    <property type="component" value="Unassembled WGS sequence"/>
</dbReference>
<keyword evidence="1" id="KW-0597">Phosphoprotein</keyword>
<dbReference type="SUPFAM" id="SSF141868">
    <property type="entry name" value="EAL domain-like"/>
    <property type="match status" value="1"/>
</dbReference>
<dbReference type="AlphaFoldDB" id="A0A7Y9W137"/>
<dbReference type="Pfam" id="PF00563">
    <property type="entry name" value="EAL"/>
    <property type="match status" value="1"/>
</dbReference>
<comment type="caution">
    <text evidence="4">The sequence shown here is derived from an EMBL/GenBank/DDBJ whole genome shotgun (WGS) entry which is preliminary data.</text>
</comment>
<reference evidence="4 5" key="1">
    <citation type="submission" date="2020-07" db="EMBL/GenBank/DDBJ databases">
        <title>Exploring microbial biodiversity for novel pathways involved in the catabolism of aromatic compounds derived from lignin.</title>
        <authorList>
            <person name="Elkins J."/>
        </authorList>
    </citation>
    <scope>NUCLEOTIDE SEQUENCE [LARGE SCALE GENOMIC DNA]</scope>
    <source>
        <strain evidence="4 5">VanB</strain>
    </source>
</reference>